<dbReference type="EMBL" id="ODYU01010091">
    <property type="protein sequence ID" value="SOQ54950.1"/>
    <property type="molecule type" value="Genomic_DNA"/>
</dbReference>
<keyword evidence="1" id="KW-0479">Metal-binding</keyword>
<evidence type="ECO:0000256" key="3">
    <source>
        <dbReference type="ARBA" id="ARBA00022833"/>
    </source>
</evidence>
<dbReference type="Gene3D" id="2.20.25.240">
    <property type="match status" value="1"/>
</dbReference>
<reference evidence="5" key="1">
    <citation type="submission" date="2016-07" db="EMBL/GenBank/DDBJ databases">
        <authorList>
            <person name="Bretaudeau A."/>
        </authorList>
    </citation>
    <scope>NUCLEOTIDE SEQUENCE</scope>
    <source>
        <strain evidence="5">Rice</strain>
        <tissue evidence="5">Whole body</tissue>
    </source>
</reference>
<feature type="domain" description="FLYWCH-type" evidence="4">
    <location>
        <begin position="26"/>
        <end position="85"/>
    </location>
</feature>
<sequence>MNHPTEPDKWRHLVNKIREYPVCEYAHSNVGNLMLVIDGYRYNLQKKRSDLMKQRWRCSCQHLRCKATAMTMNNRVVSQTGSHNHQTKSCQ</sequence>
<dbReference type="Pfam" id="PF04500">
    <property type="entry name" value="FLYWCH"/>
    <property type="match status" value="1"/>
</dbReference>
<keyword evidence="2" id="KW-0863">Zinc-finger</keyword>
<evidence type="ECO:0000256" key="2">
    <source>
        <dbReference type="ARBA" id="ARBA00022771"/>
    </source>
</evidence>
<evidence type="ECO:0000313" key="5">
    <source>
        <dbReference type="EMBL" id="SOQ54950.1"/>
    </source>
</evidence>
<organism evidence="5">
    <name type="scientific">Spodoptera frugiperda</name>
    <name type="common">Fall armyworm</name>
    <dbReference type="NCBI Taxonomy" id="7108"/>
    <lineage>
        <taxon>Eukaryota</taxon>
        <taxon>Metazoa</taxon>
        <taxon>Ecdysozoa</taxon>
        <taxon>Arthropoda</taxon>
        <taxon>Hexapoda</taxon>
        <taxon>Insecta</taxon>
        <taxon>Pterygota</taxon>
        <taxon>Neoptera</taxon>
        <taxon>Endopterygota</taxon>
        <taxon>Lepidoptera</taxon>
        <taxon>Glossata</taxon>
        <taxon>Ditrysia</taxon>
        <taxon>Noctuoidea</taxon>
        <taxon>Noctuidae</taxon>
        <taxon>Amphipyrinae</taxon>
        <taxon>Spodoptera</taxon>
    </lineage>
</organism>
<accession>A0A2H1WPF2</accession>
<evidence type="ECO:0000259" key="4">
    <source>
        <dbReference type="Pfam" id="PF04500"/>
    </source>
</evidence>
<dbReference type="GO" id="GO:0008270">
    <property type="term" value="F:zinc ion binding"/>
    <property type="evidence" value="ECO:0007669"/>
    <property type="project" value="UniProtKB-KW"/>
</dbReference>
<proteinExistence type="predicted"/>
<keyword evidence="3" id="KW-0862">Zinc</keyword>
<name>A0A2H1WPF2_SPOFR</name>
<dbReference type="AlphaFoldDB" id="A0A2H1WPF2"/>
<dbReference type="InterPro" id="IPR007588">
    <property type="entry name" value="Znf_FLYWCH"/>
</dbReference>
<evidence type="ECO:0000256" key="1">
    <source>
        <dbReference type="ARBA" id="ARBA00022723"/>
    </source>
</evidence>
<gene>
    <name evidence="5" type="ORF">SFRICE_014280</name>
</gene>
<protein>
    <submittedName>
        <fullName evidence="5">SFRICE_014280</fullName>
    </submittedName>
</protein>